<dbReference type="Pfam" id="PF21045">
    <property type="entry name" value="INT10"/>
    <property type="match status" value="2"/>
</dbReference>
<reference evidence="6 7" key="1">
    <citation type="journal article" date="2011" name="Nature">
        <title>Genome sequencing reveals insights into physiology and longevity of the naked mole rat.</title>
        <authorList>
            <person name="Kim E.B."/>
            <person name="Fang X."/>
            <person name="Fushan A.A."/>
            <person name="Huang Z."/>
            <person name="Lobanov A.V."/>
            <person name="Han L."/>
            <person name="Marino S.M."/>
            <person name="Sun X."/>
            <person name="Turanov A.A."/>
            <person name="Yang P."/>
            <person name="Yim S.H."/>
            <person name="Zhao X."/>
            <person name="Kasaikina M.V."/>
            <person name="Stoletzki N."/>
            <person name="Peng C."/>
            <person name="Polak P."/>
            <person name="Xiong Z."/>
            <person name="Kiezun A."/>
            <person name="Zhu Y."/>
            <person name="Chen Y."/>
            <person name="Kryukov G.V."/>
            <person name="Zhang Q."/>
            <person name="Peshkin L."/>
            <person name="Yang L."/>
            <person name="Bronson R.T."/>
            <person name="Buffenstein R."/>
            <person name="Wang B."/>
            <person name="Han C."/>
            <person name="Li Q."/>
            <person name="Chen L."/>
            <person name="Zhao W."/>
            <person name="Sunyaev S.R."/>
            <person name="Park T.J."/>
            <person name="Zhang G."/>
            <person name="Wang J."/>
            <person name="Gladyshev V.N."/>
        </authorList>
    </citation>
    <scope>NUCLEOTIDE SEQUENCE [LARGE SCALE GENOMIC DNA]</scope>
</reference>
<accession>G5B7F2</accession>
<dbReference type="AlphaFoldDB" id="G5B7F2"/>
<dbReference type="EMBL" id="JH168782">
    <property type="protein sequence ID" value="EHB05213.1"/>
    <property type="molecule type" value="Genomic_DNA"/>
</dbReference>
<comment type="subunit">
    <text evidence="5">Component of the Integrator complex, composed of core subunits INTS1, INTS2, INTS3, INTS4, INTS5, INTS6, INTS7, INTS8, INTS9/RC74, INTS10, INTS11/CPSF3L, INTS12, INTS13, INTS14 and INTS15. The core complex associates with protein phosphatase 2A subunits PPP2CA and PPP2R1A, to form the Integrator-PP2A (INTAC) complex. INTS10 is part of the tail subcomplex, composed of INTS10, INTS13, INTS14 and INTS15.</text>
</comment>
<dbReference type="GO" id="GO:0016180">
    <property type="term" value="P:snRNA processing"/>
    <property type="evidence" value="ECO:0007669"/>
    <property type="project" value="InterPro"/>
</dbReference>
<gene>
    <name evidence="6" type="ORF">GW7_20441</name>
</gene>
<dbReference type="Proteomes" id="UP000006813">
    <property type="component" value="Unassembled WGS sequence"/>
</dbReference>
<sequence>MLVFLKNPFQDVNSIQPSLFQGPNAPNQVPLVLLEDVLKVYGDVEIYSNKHIHKRGNELREEKKTMSSDDEDYSAKGRNRHIVVNKAELTNSIEMLESFKLARESWELLYSLEFLEKKFIRICLPWKTDTWLWLRIFLTNMIIYQGTLINHCRPFGWSLQLSGRCCEQNSAPSLGHHTVTRGINKGVKEDFCLAMEHQVSHCGENLMVVLHRFCINEILLLQTLI</sequence>
<comment type="similarity">
    <text evidence="2">Belongs to the Integrator subunit 10 family.</text>
</comment>
<dbReference type="PANTHER" id="PTHR16055:SF2">
    <property type="entry name" value="INTEGRATOR COMPLEX SUBUNIT 10"/>
    <property type="match status" value="1"/>
</dbReference>
<dbReference type="GO" id="GO:0032039">
    <property type="term" value="C:integrator complex"/>
    <property type="evidence" value="ECO:0007669"/>
    <property type="project" value="InterPro"/>
</dbReference>
<keyword evidence="4" id="KW-0539">Nucleus</keyword>
<dbReference type="InterPro" id="IPR026164">
    <property type="entry name" value="Int_cplx_su10"/>
</dbReference>
<evidence type="ECO:0000256" key="4">
    <source>
        <dbReference type="ARBA" id="ARBA00023242"/>
    </source>
</evidence>
<evidence type="ECO:0000256" key="3">
    <source>
        <dbReference type="ARBA" id="ARBA00016811"/>
    </source>
</evidence>
<comment type="subcellular location">
    <subcellularLocation>
        <location evidence="1">Nucleus</location>
    </subcellularLocation>
</comment>
<organism evidence="6 7">
    <name type="scientific">Heterocephalus glaber</name>
    <name type="common">Naked mole rat</name>
    <dbReference type="NCBI Taxonomy" id="10181"/>
    <lineage>
        <taxon>Eukaryota</taxon>
        <taxon>Metazoa</taxon>
        <taxon>Chordata</taxon>
        <taxon>Craniata</taxon>
        <taxon>Vertebrata</taxon>
        <taxon>Euteleostomi</taxon>
        <taxon>Mammalia</taxon>
        <taxon>Eutheria</taxon>
        <taxon>Euarchontoglires</taxon>
        <taxon>Glires</taxon>
        <taxon>Rodentia</taxon>
        <taxon>Hystricomorpha</taxon>
        <taxon>Bathyergidae</taxon>
        <taxon>Heterocephalus</taxon>
    </lineage>
</organism>
<proteinExistence type="inferred from homology"/>
<evidence type="ECO:0000256" key="1">
    <source>
        <dbReference type="ARBA" id="ARBA00004123"/>
    </source>
</evidence>
<evidence type="ECO:0000313" key="6">
    <source>
        <dbReference type="EMBL" id="EHB05213.1"/>
    </source>
</evidence>
<dbReference type="PANTHER" id="PTHR16055">
    <property type="entry name" value="INTEGRATOR COMPLEX SUBUNIT 10"/>
    <property type="match status" value="1"/>
</dbReference>
<name>G5B7F2_HETGA</name>
<dbReference type="STRING" id="10181.G5B7F2"/>
<protein>
    <recommendedName>
        <fullName evidence="3">Integrator complex subunit 10</fullName>
    </recommendedName>
</protein>
<evidence type="ECO:0000256" key="5">
    <source>
        <dbReference type="ARBA" id="ARBA00062419"/>
    </source>
</evidence>
<evidence type="ECO:0000313" key="7">
    <source>
        <dbReference type="Proteomes" id="UP000006813"/>
    </source>
</evidence>
<evidence type="ECO:0000256" key="2">
    <source>
        <dbReference type="ARBA" id="ARBA00010391"/>
    </source>
</evidence>
<dbReference type="InParanoid" id="G5B7F2"/>